<dbReference type="InterPro" id="IPR035965">
    <property type="entry name" value="PAS-like_dom_sf"/>
</dbReference>
<dbReference type="OrthoDB" id="1437080at2"/>
<feature type="domain" description="PAS" evidence="1">
    <location>
        <begin position="16"/>
        <end position="65"/>
    </location>
</feature>
<gene>
    <name evidence="2" type="ORF">SAMN03080617_03540</name>
</gene>
<dbReference type="PROSITE" id="PS50112">
    <property type="entry name" value="PAS"/>
    <property type="match status" value="1"/>
</dbReference>
<dbReference type="SUPFAM" id="SSF55785">
    <property type="entry name" value="PYP-like sensor domain (PAS domain)"/>
    <property type="match status" value="1"/>
</dbReference>
<dbReference type="EMBL" id="FMXE01000031">
    <property type="protein sequence ID" value="SDA92267.1"/>
    <property type="molecule type" value="Genomic_DNA"/>
</dbReference>
<proteinExistence type="predicted"/>
<dbReference type="RefSeq" id="WP_092732916.1">
    <property type="nucleotide sequence ID" value="NZ_FMXE01000031.1"/>
</dbReference>
<reference evidence="3" key="1">
    <citation type="submission" date="2016-10" db="EMBL/GenBank/DDBJ databases">
        <authorList>
            <person name="Varghese N."/>
            <person name="Submissions S."/>
        </authorList>
    </citation>
    <scope>NUCLEOTIDE SEQUENCE [LARGE SCALE GENOMIC DNA]</scope>
    <source>
        <strain evidence="3">DSM 22703</strain>
    </source>
</reference>
<dbReference type="Pfam" id="PF08448">
    <property type="entry name" value="PAS_4"/>
    <property type="match status" value="1"/>
</dbReference>
<sequence>MPAQPLELILARQFGDSLSMPCFLVDPDGNLLFYNEAAESIFGLRFGETGGMRVEEWSTVFKPTDGDGNLLVPEDLPLVQTISTKSPAYGSFYIDNLKGDRFQITVTSFPIMGRPDRFLGAMAMFWKTEEL</sequence>
<dbReference type="InterPro" id="IPR000014">
    <property type="entry name" value="PAS"/>
</dbReference>
<evidence type="ECO:0000313" key="3">
    <source>
        <dbReference type="Proteomes" id="UP000198756"/>
    </source>
</evidence>
<keyword evidence="3" id="KW-1185">Reference proteome</keyword>
<evidence type="ECO:0000313" key="2">
    <source>
        <dbReference type="EMBL" id="SDA92267.1"/>
    </source>
</evidence>
<dbReference type="Gene3D" id="3.30.450.20">
    <property type="entry name" value="PAS domain"/>
    <property type="match status" value="1"/>
</dbReference>
<name>A0A1G5ZCP2_9BACT</name>
<dbReference type="Proteomes" id="UP000198756">
    <property type="component" value="Unassembled WGS sequence"/>
</dbReference>
<dbReference type="STRING" id="279824.SAMN03080617_03540"/>
<evidence type="ECO:0000259" key="1">
    <source>
        <dbReference type="PROSITE" id="PS50112"/>
    </source>
</evidence>
<protein>
    <submittedName>
        <fullName evidence="2">PAS fold-containing protein</fullName>
    </submittedName>
</protein>
<organism evidence="2 3">
    <name type="scientific">Algoriphagus alkaliphilus</name>
    <dbReference type="NCBI Taxonomy" id="279824"/>
    <lineage>
        <taxon>Bacteria</taxon>
        <taxon>Pseudomonadati</taxon>
        <taxon>Bacteroidota</taxon>
        <taxon>Cytophagia</taxon>
        <taxon>Cytophagales</taxon>
        <taxon>Cyclobacteriaceae</taxon>
        <taxon>Algoriphagus</taxon>
    </lineage>
</organism>
<dbReference type="InterPro" id="IPR013656">
    <property type="entry name" value="PAS_4"/>
</dbReference>
<accession>A0A1G5ZCP2</accession>
<dbReference type="AlphaFoldDB" id="A0A1G5ZCP2"/>
<dbReference type="CDD" id="cd00130">
    <property type="entry name" value="PAS"/>
    <property type="match status" value="1"/>
</dbReference>